<protein>
    <recommendedName>
        <fullName evidence="3">DUF1877 family protein</fullName>
    </recommendedName>
</protein>
<proteinExistence type="predicted"/>
<name>A0ABY8VQJ8_9CORY</name>
<accession>A0ABY8VQJ8</accession>
<reference evidence="1 2" key="1">
    <citation type="submission" date="2023-05" db="EMBL/GenBank/DDBJ databases">
        <title>Corynebacterium suedekumii sp. nov. and Corynebacterium breve sp. nov. isolated from raw cow's milk.</title>
        <authorList>
            <person name="Baer M.K."/>
            <person name="Mehl L."/>
            <person name="Hellmuth R."/>
            <person name="Marke G."/>
            <person name="Lipski A."/>
        </authorList>
    </citation>
    <scope>NUCLEOTIDE SEQUENCE [LARGE SCALE GENOMIC DNA]</scope>
    <source>
        <strain evidence="1 2">LM112</strain>
    </source>
</reference>
<evidence type="ECO:0008006" key="3">
    <source>
        <dbReference type="Google" id="ProtNLM"/>
    </source>
</evidence>
<organism evidence="1 2">
    <name type="scientific">Corynebacterium suedekumii</name>
    <dbReference type="NCBI Taxonomy" id="3049801"/>
    <lineage>
        <taxon>Bacteria</taxon>
        <taxon>Bacillati</taxon>
        <taxon>Actinomycetota</taxon>
        <taxon>Actinomycetes</taxon>
        <taxon>Mycobacteriales</taxon>
        <taxon>Corynebacteriaceae</taxon>
        <taxon>Corynebacterium</taxon>
    </lineage>
</organism>
<dbReference type="RefSeq" id="WP_284875640.1">
    <property type="nucleotide sequence ID" value="NZ_CP126970.1"/>
</dbReference>
<dbReference type="Gene3D" id="3.40.1760.10">
    <property type="entry name" value="YfbM-like super family"/>
    <property type="match status" value="1"/>
</dbReference>
<dbReference type="InterPro" id="IPR035944">
    <property type="entry name" value="YfbM-like_sf"/>
</dbReference>
<evidence type="ECO:0000313" key="1">
    <source>
        <dbReference type="EMBL" id="WIM71065.1"/>
    </source>
</evidence>
<keyword evidence="2" id="KW-1185">Reference proteome</keyword>
<evidence type="ECO:0000313" key="2">
    <source>
        <dbReference type="Proteomes" id="UP001238805"/>
    </source>
</evidence>
<dbReference type="Proteomes" id="UP001238805">
    <property type="component" value="Chromosome"/>
</dbReference>
<sequence>MTTSTPVPHVLAVPADEHLRLMSSPQRVDRTLELLDADEYPTLRLGTDLTWVGLQAGLNNTPAAPALSGGEMWRHHPPVHALADMQVTMLADALADTDPATVEETGGLVLEESFGEVSDGDIAAAVTRLTEFFRAAADRGDAVIIAFV</sequence>
<dbReference type="EMBL" id="CP126970">
    <property type="protein sequence ID" value="WIM71065.1"/>
    <property type="molecule type" value="Genomic_DNA"/>
</dbReference>
<gene>
    <name evidence="1" type="ORF">QP029_04465</name>
</gene>